<feature type="region of interest" description="Disordered" evidence="1">
    <location>
        <begin position="1"/>
        <end position="41"/>
    </location>
</feature>
<evidence type="ECO:0008006" key="7">
    <source>
        <dbReference type="Google" id="ProtNLM"/>
    </source>
</evidence>
<dbReference type="Proteomes" id="UP000192257">
    <property type="component" value="Unassembled WGS sequence"/>
</dbReference>
<feature type="domain" description="ATPase of the ABC class C-terminal" evidence="2">
    <location>
        <begin position="222"/>
        <end position="493"/>
    </location>
</feature>
<dbReference type="PANTHER" id="PTHR38149:SF1">
    <property type="entry name" value="ATPASE"/>
    <property type="match status" value="1"/>
</dbReference>
<dbReference type="Pfam" id="PF20446">
    <property type="entry name" value="ABC_N"/>
    <property type="match status" value="1"/>
</dbReference>
<dbReference type="GeneID" id="39984687"/>
<protein>
    <recommendedName>
        <fullName evidence="7">Mitochondrial RNA binding complex 1 subunit</fullName>
    </recommendedName>
</protein>
<dbReference type="InterPro" id="IPR046833">
    <property type="entry name" value="ABC_N"/>
</dbReference>
<dbReference type="InterPro" id="IPR049069">
    <property type="entry name" value="MRB1590-like_C"/>
</dbReference>
<feature type="domain" description="MRB1590-like C-terminal" evidence="4">
    <location>
        <begin position="531"/>
        <end position="660"/>
    </location>
</feature>
<dbReference type="EMBL" id="NBCO01000011">
    <property type="protein sequence ID" value="ORC89664.1"/>
    <property type="molecule type" value="Genomic_DNA"/>
</dbReference>
<evidence type="ECO:0000313" key="6">
    <source>
        <dbReference type="Proteomes" id="UP000192257"/>
    </source>
</evidence>
<name>A0A1X0NYA6_9TRYP</name>
<dbReference type="VEuPathDB" id="TriTrypDB:TM35_000111980"/>
<feature type="domain" description="ATPase of the ABC class N-terminal" evidence="3">
    <location>
        <begin position="49"/>
        <end position="218"/>
    </location>
</feature>
<dbReference type="InterPro" id="IPR046834">
    <property type="entry name" value="ABC_ATPase_C"/>
</dbReference>
<dbReference type="Pfam" id="PF21117">
    <property type="entry name" value="MRB1590_C"/>
    <property type="match status" value="1"/>
</dbReference>
<keyword evidence="6" id="KW-1185">Reference proteome</keyword>
<evidence type="ECO:0000259" key="3">
    <source>
        <dbReference type="Pfam" id="PF20446"/>
    </source>
</evidence>
<dbReference type="InterPro" id="IPR027417">
    <property type="entry name" value="P-loop_NTPase"/>
</dbReference>
<dbReference type="PANTHER" id="PTHR38149">
    <property type="entry name" value="ATPASE"/>
    <property type="match status" value="1"/>
</dbReference>
<evidence type="ECO:0000313" key="5">
    <source>
        <dbReference type="EMBL" id="ORC89664.1"/>
    </source>
</evidence>
<comment type="caution">
    <text evidence="5">The sequence shown here is derived from an EMBL/GenBank/DDBJ whole genome shotgun (WGS) entry which is preliminary data.</text>
</comment>
<accession>A0A1X0NYA6</accession>
<reference evidence="5 6" key="1">
    <citation type="submission" date="2017-03" db="EMBL/GenBank/DDBJ databases">
        <title>An alternative strategy for trypanosome survival in the mammalian bloodstream revealed through genome and transcriptome analysis of the ubiquitous bovine parasite Trypanosoma (Megatrypanum) theileri.</title>
        <authorList>
            <person name="Kelly S."/>
            <person name="Ivens A."/>
            <person name="Mott A."/>
            <person name="O'Neill E."/>
            <person name="Emms D."/>
            <person name="Macleod O."/>
            <person name="Voorheis P."/>
            <person name="Matthews J."/>
            <person name="Matthews K."/>
            <person name="Carrington M."/>
        </authorList>
    </citation>
    <scope>NUCLEOTIDE SEQUENCE [LARGE SCALE GENOMIC DNA]</scope>
    <source>
        <strain evidence="5">Edinburgh</strain>
    </source>
</reference>
<sequence length="666" mass="72728">MSSRGYGGYHRGRGGRGGSSHWHQQHYKEESTSPGNYDNSTSSSTSYMALKNYFISLEGGNYAALKSLKGSTFALSESVKLTFLAIQPDPFAPGSQVCVACPCPFSLQKVLLNDDINSAAPCRRVAAEDFILRSFHSAYHHQQRSSNYSYSGALQVLRPSQHVLERSTVRLVRANNGSVEVFLYARVKLPGHGRRIDGHGAIRILYDELLPAATRGVVGLDEEQLFQHVTCVHDQEHLRSQLHPAGCVAFVVNGAILPRDAGDSDCPLQSGAVPFTSPTSLQRTFTLPYSGKQITGMALPRGLTLIAGGGFHGKSTLLRALEVGVYNHTPDDGRVFVVVDPTAVKIRAEDRRSVHGVDISPFINNLPFKKQTTAFATSDASGSTSQAANIMEALELGSQLLLLDEDTCATNLMYRDALMQMLVPREQEPITPFVERVTDLVQHHEVSSIMVVGGSGQYFPYANVVLVMNAYQAQDCTESAKKIVATSMTSMQGTSSPISTVSIFNPHVNRCFDGNETFATVRCRKGREGTKVSGVGKDSIRFSEESIDLSMVEQIVEEGQVNAIAQCLAMLFDEGPAGVEAILNKGKSLPTMFSCVGEKEPRRATFHSDFSMLIEGCDARQREARLELQTPSCYLPHGFTTVARRFEIGAALNRLRTLRTYAALVK</sequence>
<dbReference type="InterPro" id="IPR019195">
    <property type="entry name" value="ABC_ATPase_put"/>
</dbReference>
<gene>
    <name evidence="5" type="ORF">TM35_000111980</name>
</gene>
<dbReference type="AlphaFoldDB" id="A0A1X0NYA6"/>
<dbReference type="SUPFAM" id="SSF52540">
    <property type="entry name" value="P-loop containing nucleoside triphosphate hydrolases"/>
    <property type="match status" value="1"/>
</dbReference>
<dbReference type="OrthoDB" id="189459at2759"/>
<dbReference type="RefSeq" id="XP_028883730.1">
    <property type="nucleotide sequence ID" value="XM_029024907.1"/>
</dbReference>
<evidence type="ECO:0000259" key="4">
    <source>
        <dbReference type="Pfam" id="PF21117"/>
    </source>
</evidence>
<evidence type="ECO:0000259" key="2">
    <source>
        <dbReference type="Pfam" id="PF09818"/>
    </source>
</evidence>
<dbReference type="Pfam" id="PF09818">
    <property type="entry name" value="ABC_ATPase"/>
    <property type="match status" value="1"/>
</dbReference>
<proteinExistence type="predicted"/>
<organism evidence="5 6">
    <name type="scientific">Trypanosoma theileri</name>
    <dbReference type="NCBI Taxonomy" id="67003"/>
    <lineage>
        <taxon>Eukaryota</taxon>
        <taxon>Discoba</taxon>
        <taxon>Euglenozoa</taxon>
        <taxon>Kinetoplastea</taxon>
        <taxon>Metakinetoplastina</taxon>
        <taxon>Trypanosomatida</taxon>
        <taxon>Trypanosomatidae</taxon>
        <taxon>Trypanosoma</taxon>
    </lineage>
</organism>
<evidence type="ECO:0000256" key="1">
    <source>
        <dbReference type="SAM" id="MobiDB-lite"/>
    </source>
</evidence>